<keyword evidence="3" id="KW-0597">Phosphoprotein</keyword>
<reference evidence="5 6" key="1">
    <citation type="submission" date="2023-07" db="EMBL/GenBank/DDBJ databases">
        <title>Sorghum-associated microbial communities from plants grown in Nebraska, USA.</title>
        <authorList>
            <person name="Schachtman D."/>
        </authorList>
    </citation>
    <scope>NUCLEOTIDE SEQUENCE [LARGE SCALE GENOMIC DNA]</scope>
    <source>
        <strain evidence="5 6">DS1730</strain>
    </source>
</reference>
<dbReference type="InterPro" id="IPR036736">
    <property type="entry name" value="ACP-like_sf"/>
</dbReference>
<dbReference type="PROSITE" id="PS50075">
    <property type="entry name" value="CARRIER"/>
    <property type="match status" value="1"/>
</dbReference>
<evidence type="ECO:0000259" key="4">
    <source>
        <dbReference type="PROSITE" id="PS50075"/>
    </source>
</evidence>
<dbReference type="Gene3D" id="3.40.50.1820">
    <property type="entry name" value="alpha/beta hydrolase"/>
    <property type="match status" value="1"/>
</dbReference>
<comment type="caution">
    <text evidence="5">The sequence shown here is derived from an EMBL/GenBank/DDBJ whole genome shotgun (WGS) entry which is preliminary data.</text>
</comment>
<dbReference type="InterPro" id="IPR006162">
    <property type="entry name" value="Ppantetheine_attach_site"/>
</dbReference>
<dbReference type="Pfam" id="PF00550">
    <property type="entry name" value="PP-binding"/>
    <property type="match status" value="1"/>
</dbReference>
<accession>A0ABU1M8C3</accession>
<dbReference type="Gene3D" id="1.10.1200.10">
    <property type="entry name" value="ACP-like"/>
    <property type="match status" value="1"/>
</dbReference>
<gene>
    <name evidence="5" type="ORF">J2782_002024</name>
</gene>
<evidence type="ECO:0000313" key="5">
    <source>
        <dbReference type="EMBL" id="MDR6432289.1"/>
    </source>
</evidence>
<dbReference type="EMBL" id="JAVDQT010000002">
    <property type="protein sequence ID" value="MDR6432289.1"/>
    <property type="molecule type" value="Genomic_DNA"/>
</dbReference>
<name>A0ABU1M8C3_9HYPH</name>
<dbReference type="PANTHER" id="PTHR22754">
    <property type="entry name" value="DISCO-INTERACTING PROTEIN 2 DIP2 -RELATED"/>
    <property type="match status" value="1"/>
</dbReference>
<proteinExistence type="inferred from homology"/>
<comment type="similarity">
    <text evidence="1">Belongs to the ATP-dependent AMP-binding enzyme family.</text>
</comment>
<dbReference type="Proteomes" id="UP001184614">
    <property type="component" value="Unassembled WGS sequence"/>
</dbReference>
<protein>
    <submittedName>
        <fullName evidence="5">Acyl carrier protein</fullName>
    </submittedName>
</protein>
<dbReference type="SUPFAM" id="SSF53474">
    <property type="entry name" value="alpha/beta-Hydrolases"/>
    <property type="match status" value="1"/>
</dbReference>
<dbReference type="InterPro" id="IPR029058">
    <property type="entry name" value="AB_hydrolase_fold"/>
</dbReference>
<dbReference type="Gene3D" id="3.40.50.12780">
    <property type="entry name" value="N-terminal domain of ligase-like"/>
    <property type="match status" value="1"/>
</dbReference>
<dbReference type="InterPro" id="IPR042099">
    <property type="entry name" value="ANL_N_sf"/>
</dbReference>
<keyword evidence="2" id="KW-0596">Phosphopantetheine</keyword>
<evidence type="ECO:0000313" key="6">
    <source>
        <dbReference type="Proteomes" id="UP001184614"/>
    </source>
</evidence>
<evidence type="ECO:0000256" key="1">
    <source>
        <dbReference type="ARBA" id="ARBA00006432"/>
    </source>
</evidence>
<sequence>MVSLSDSAALARWWPRIPQANQAKGFLSWTSFDHVMGIGLAMPDLPIKVHLDTRRFVSDPLTWLDALVISGATHATTTNFGLDRLVSALARAPDRIWDLRHVQRIGIGAETVSRATAETALRALIPFGLREDALIAGYGLSECGPVVGGGTSLILQNQSDDGPQELDGPTAGHAIRITDEEGALLPEGTIGAIEVCGPTMTSGYIGDLEANSRLFTADHWLRTGDLGLLHQGKLTVTGRDKELILVNAKKYTCQEIEAQLRKIPGYPEIYAAPLSTENTTSQGAPCGIFVVCETCSDPESLGREIALAMAKTFKFVPARVSLLLPDEVPRTALGKIRRLYLPKLLAPNIAYQRPRKNSTREDFGPLQDVWRQILDIEDDIDPDEDFFLMGGDSLMAMQLVAEVERVYAKSLNFQDFPEVISLRTLTEHLNGSNSDDPPLLAPWHEKMQNLMQSWPGKPGMERGLIRQLGSGQLLPGISNLFWCAQTSVEAANIEEALDTKVNSFILRSGAYLFHYDTIQSQAAAAQYAREIQILAPQGPLILGGNCQGATMMNEIIPILRNAGREVELFIIADTDFLRLSKDQAFDMPICLIAMSGSRFNPQRWFKDPIVGLRKIAPKGLMFSIHPGRYSETWQKPNHHSVAKLILDAIAWCKQTLETVSLPSPLPLASGFYNRKISTSHHSLDLIAGQKYDLQLELTNIGNTPWMPYTQSGLAVGNHWLTTKGEILVWSDGQLPLHSLLKPEETIAMTLGITAPSILGPTLLEIDLAEEGMRWFVEVNAPPLQIPVLVHAPEKPAPWWSTLLSFAIGSRLK</sequence>
<dbReference type="InterPro" id="IPR000873">
    <property type="entry name" value="AMP-dep_synth/lig_dom"/>
</dbReference>
<keyword evidence="6" id="KW-1185">Reference proteome</keyword>
<dbReference type="PANTHER" id="PTHR22754:SF32">
    <property type="entry name" value="DISCO-INTERACTING PROTEIN 2"/>
    <property type="match status" value="1"/>
</dbReference>
<feature type="domain" description="Carrier" evidence="4">
    <location>
        <begin position="357"/>
        <end position="436"/>
    </location>
</feature>
<dbReference type="SUPFAM" id="SSF56801">
    <property type="entry name" value="Acetyl-CoA synthetase-like"/>
    <property type="match status" value="1"/>
</dbReference>
<evidence type="ECO:0000256" key="3">
    <source>
        <dbReference type="ARBA" id="ARBA00022553"/>
    </source>
</evidence>
<evidence type="ECO:0000256" key="2">
    <source>
        <dbReference type="ARBA" id="ARBA00022450"/>
    </source>
</evidence>
<dbReference type="PROSITE" id="PS00012">
    <property type="entry name" value="PHOSPHOPANTETHEINE"/>
    <property type="match status" value="1"/>
</dbReference>
<dbReference type="Pfam" id="PF00501">
    <property type="entry name" value="AMP-binding"/>
    <property type="match status" value="1"/>
</dbReference>
<dbReference type="Gene3D" id="3.30.300.30">
    <property type="match status" value="1"/>
</dbReference>
<dbReference type="InterPro" id="IPR009081">
    <property type="entry name" value="PP-bd_ACP"/>
</dbReference>
<organism evidence="5 6">
    <name type="scientific">Brucella pseudogrignonensis</name>
    <dbReference type="NCBI Taxonomy" id="419475"/>
    <lineage>
        <taxon>Bacteria</taxon>
        <taxon>Pseudomonadati</taxon>
        <taxon>Pseudomonadota</taxon>
        <taxon>Alphaproteobacteria</taxon>
        <taxon>Hyphomicrobiales</taxon>
        <taxon>Brucellaceae</taxon>
        <taxon>Brucella/Ochrobactrum group</taxon>
        <taxon>Brucella</taxon>
    </lineage>
</organism>
<dbReference type="InterPro" id="IPR045851">
    <property type="entry name" value="AMP-bd_C_sf"/>
</dbReference>
<dbReference type="SUPFAM" id="SSF47336">
    <property type="entry name" value="ACP-like"/>
    <property type="match status" value="1"/>
</dbReference>